<gene>
    <name evidence="1" type="ORF">GCM10007304_17930</name>
</gene>
<name>A0A917FSG1_9NOCA</name>
<keyword evidence="2" id="KW-1185">Reference proteome</keyword>
<protein>
    <submittedName>
        <fullName evidence="1">Uncharacterized protein</fullName>
    </submittedName>
</protein>
<evidence type="ECO:0000313" key="2">
    <source>
        <dbReference type="Proteomes" id="UP000654257"/>
    </source>
</evidence>
<dbReference type="AlphaFoldDB" id="A0A917FSG1"/>
<proteinExistence type="predicted"/>
<accession>A0A917FSG1</accession>
<sequence>MTMKVERRHYITRTVTSTSFHGTLPPLGIMREFLMECAELSLPDDATVTTEGKGGGWWALCATVENNDVTDTLYDLQEGIDPLEPGRVEAVVAELMPPAPKPNLATPPPRFQTMEDVPIGIVVRDGNGDVLWRKGGTGERKPGTGALESVLQYSYTSIDGGPYVGRDWRGIEAGHPEMVAPFVTYAELT</sequence>
<evidence type="ECO:0000313" key="1">
    <source>
        <dbReference type="EMBL" id="GGG04233.1"/>
    </source>
</evidence>
<reference evidence="1" key="2">
    <citation type="submission" date="2020-09" db="EMBL/GenBank/DDBJ databases">
        <authorList>
            <person name="Sun Q."/>
            <person name="Sedlacek I."/>
        </authorList>
    </citation>
    <scope>NUCLEOTIDE SEQUENCE</scope>
    <source>
        <strain evidence="1">CCM 7905</strain>
    </source>
</reference>
<comment type="caution">
    <text evidence="1">The sequence shown here is derived from an EMBL/GenBank/DDBJ whole genome shotgun (WGS) entry which is preliminary data.</text>
</comment>
<dbReference type="RefSeq" id="WP_188544461.1">
    <property type="nucleotide sequence ID" value="NZ_BMCU01000002.1"/>
</dbReference>
<dbReference type="EMBL" id="BMCU01000002">
    <property type="protein sequence ID" value="GGG04233.1"/>
    <property type="molecule type" value="Genomic_DNA"/>
</dbReference>
<dbReference type="Proteomes" id="UP000654257">
    <property type="component" value="Unassembled WGS sequence"/>
</dbReference>
<organism evidence="1 2">
    <name type="scientific">Rhodococcoides trifolii</name>
    <dbReference type="NCBI Taxonomy" id="908250"/>
    <lineage>
        <taxon>Bacteria</taxon>
        <taxon>Bacillati</taxon>
        <taxon>Actinomycetota</taxon>
        <taxon>Actinomycetes</taxon>
        <taxon>Mycobacteriales</taxon>
        <taxon>Nocardiaceae</taxon>
        <taxon>Rhodococcoides</taxon>
    </lineage>
</organism>
<reference evidence="1" key="1">
    <citation type="journal article" date="2014" name="Int. J. Syst. Evol. Microbiol.">
        <title>Complete genome sequence of Corynebacterium casei LMG S-19264T (=DSM 44701T), isolated from a smear-ripened cheese.</title>
        <authorList>
            <consortium name="US DOE Joint Genome Institute (JGI-PGF)"/>
            <person name="Walter F."/>
            <person name="Albersmeier A."/>
            <person name="Kalinowski J."/>
            <person name="Ruckert C."/>
        </authorList>
    </citation>
    <scope>NUCLEOTIDE SEQUENCE</scope>
    <source>
        <strain evidence="1">CCM 7905</strain>
    </source>
</reference>